<dbReference type="GO" id="GO:0003700">
    <property type="term" value="F:DNA-binding transcription factor activity"/>
    <property type="evidence" value="ECO:0007669"/>
    <property type="project" value="InterPro"/>
</dbReference>
<organism evidence="11 12">
    <name type="scientific">Dichanthelium oligosanthes</name>
    <dbReference type="NCBI Taxonomy" id="888268"/>
    <lineage>
        <taxon>Eukaryota</taxon>
        <taxon>Viridiplantae</taxon>
        <taxon>Streptophyta</taxon>
        <taxon>Embryophyta</taxon>
        <taxon>Tracheophyta</taxon>
        <taxon>Spermatophyta</taxon>
        <taxon>Magnoliopsida</taxon>
        <taxon>Liliopsida</taxon>
        <taxon>Poales</taxon>
        <taxon>Poaceae</taxon>
        <taxon>PACMAD clade</taxon>
        <taxon>Panicoideae</taxon>
        <taxon>Panicodae</taxon>
        <taxon>Paniceae</taxon>
        <taxon>Dichantheliinae</taxon>
        <taxon>Dichanthelium</taxon>
    </lineage>
</organism>
<evidence type="ECO:0000256" key="6">
    <source>
        <dbReference type="ARBA" id="ARBA00023163"/>
    </source>
</evidence>
<keyword evidence="12" id="KW-1185">Reference proteome</keyword>
<feature type="region of interest" description="Disordered" evidence="9">
    <location>
        <begin position="118"/>
        <end position="141"/>
    </location>
</feature>
<dbReference type="OrthoDB" id="685897at2759"/>
<keyword evidence="7" id="KW-0539">Nucleus</keyword>
<evidence type="ECO:0000256" key="5">
    <source>
        <dbReference type="ARBA" id="ARBA00023159"/>
    </source>
</evidence>
<dbReference type="PANTHER" id="PTHR31241:SF62">
    <property type="entry name" value="DEHYDRATION-RESPONSIVE ELEMENT-BINDING PROTEIN 2D"/>
    <property type="match status" value="1"/>
</dbReference>
<keyword evidence="2" id="KW-0805">Transcription regulation</keyword>
<dbReference type="InterPro" id="IPR036955">
    <property type="entry name" value="AP2/ERF_dom_sf"/>
</dbReference>
<keyword evidence="6" id="KW-0804">Transcription</keyword>
<dbReference type="GO" id="GO:0005634">
    <property type="term" value="C:nucleus"/>
    <property type="evidence" value="ECO:0007669"/>
    <property type="project" value="UniProtKB-SubCell"/>
</dbReference>
<dbReference type="Gene3D" id="3.30.730.10">
    <property type="entry name" value="AP2/ERF domain"/>
    <property type="match status" value="1"/>
</dbReference>
<evidence type="ECO:0000256" key="2">
    <source>
        <dbReference type="ARBA" id="ARBA00023015"/>
    </source>
</evidence>
<proteinExistence type="inferred from homology"/>
<dbReference type="InterPro" id="IPR016177">
    <property type="entry name" value="DNA-bd_dom_sf"/>
</dbReference>
<evidence type="ECO:0000259" key="10">
    <source>
        <dbReference type="PROSITE" id="PS51032"/>
    </source>
</evidence>
<dbReference type="STRING" id="888268.A0A1E5UIA3"/>
<feature type="domain" description="AP2/ERF" evidence="10">
    <location>
        <begin position="1"/>
        <end position="37"/>
    </location>
</feature>
<comment type="caution">
    <text evidence="11">The sequence shown here is derived from an EMBL/GenBank/DDBJ whole genome shotgun (WGS) entry which is preliminary data.</text>
</comment>
<dbReference type="GO" id="GO:0045893">
    <property type="term" value="P:positive regulation of DNA-templated transcription"/>
    <property type="evidence" value="ECO:0007669"/>
    <property type="project" value="TreeGrafter"/>
</dbReference>
<evidence type="ECO:0000256" key="3">
    <source>
        <dbReference type="ARBA" id="ARBA00023016"/>
    </source>
</evidence>
<comment type="subcellular location">
    <subcellularLocation>
        <location evidence="1">Nucleus</location>
    </subcellularLocation>
</comment>
<evidence type="ECO:0000256" key="1">
    <source>
        <dbReference type="ARBA" id="ARBA00004123"/>
    </source>
</evidence>
<name>A0A1E5UIA3_9POAL</name>
<keyword evidence="5" id="KW-0010">Activator</keyword>
<dbReference type="GO" id="GO:0006950">
    <property type="term" value="P:response to stress"/>
    <property type="evidence" value="ECO:0007669"/>
    <property type="project" value="TreeGrafter"/>
</dbReference>
<dbReference type="AlphaFoldDB" id="A0A1E5UIA3"/>
<dbReference type="SMART" id="SM00380">
    <property type="entry name" value="AP2"/>
    <property type="match status" value="1"/>
</dbReference>
<dbReference type="PANTHER" id="PTHR31241">
    <property type="entry name" value="DEHYDRATION-RESPONSIVE ELEMENT-BINDING PROTEIN 2C"/>
    <property type="match status" value="1"/>
</dbReference>
<evidence type="ECO:0000256" key="9">
    <source>
        <dbReference type="SAM" id="MobiDB-lite"/>
    </source>
</evidence>
<sequence>MGVRIWLGTFPSAEAATLAYDAAARDIHGPRAKLNFPSPVDVVQATGRKRGRAVEVVDLVDEEEEQCYTATVVKHEVEATTESESSESGGALPDFSWQGVSAYDEIPTAHPALEVVEADHSGSSKRLRTELEQSTDEVSPRASDIESDALFDDAFLFSGQFAYLNTGMYESLDSLFSADAVQSNAGVAVDRACEKKKEREGVRCVNSGRWIISYQWHRA</sequence>
<comment type="similarity">
    <text evidence="8">Belongs to the AP2/ERF transcription factor family. ERF subfamily.</text>
</comment>
<evidence type="ECO:0000256" key="4">
    <source>
        <dbReference type="ARBA" id="ARBA00023125"/>
    </source>
</evidence>
<keyword evidence="3" id="KW-0346">Stress response</keyword>
<evidence type="ECO:0000313" key="12">
    <source>
        <dbReference type="Proteomes" id="UP000095767"/>
    </source>
</evidence>
<dbReference type="Proteomes" id="UP000095767">
    <property type="component" value="Unassembled WGS sequence"/>
</dbReference>
<dbReference type="EMBL" id="LWDX02076507">
    <property type="protein sequence ID" value="OEL12599.1"/>
    <property type="molecule type" value="Genomic_DNA"/>
</dbReference>
<dbReference type="SUPFAM" id="SSF54171">
    <property type="entry name" value="DNA-binding domain"/>
    <property type="match status" value="1"/>
</dbReference>
<dbReference type="GO" id="GO:0000976">
    <property type="term" value="F:transcription cis-regulatory region binding"/>
    <property type="evidence" value="ECO:0007669"/>
    <property type="project" value="TreeGrafter"/>
</dbReference>
<gene>
    <name evidence="11" type="ORF">BAE44_0026382</name>
</gene>
<evidence type="ECO:0000256" key="8">
    <source>
        <dbReference type="ARBA" id="ARBA00024343"/>
    </source>
</evidence>
<accession>A0A1E5UIA3</accession>
<evidence type="ECO:0000313" key="11">
    <source>
        <dbReference type="EMBL" id="OEL12599.1"/>
    </source>
</evidence>
<dbReference type="InterPro" id="IPR001471">
    <property type="entry name" value="AP2/ERF_dom"/>
</dbReference>
<evidence type="ECO:0000256" key="7">
    <source>
        <dbReference type="ARBA" id="ARBA00023242"/>
    </source>
</evidence>
<reference evidence="11 12" key="1">
    <citation type="submission" date="2016-09" db="EMBL/GenBank/DDBJ databases">
        <title>The draft genome of Dichanthelium oligosanthes: A C3 panicoid grass species.</title>
        <authorList>
            <person name="Studer A.J."/>
            <person name="Schnable J.C."/>
            <person name="Brutnell T.P."/>
        </authorList>
    </citation>
    <scope>NUCLEOTIDE SEQUENCE [LARGE SCALE GENOMIC DNA]</scope>
    <source>
        <strain evidence="12">cv. Kellogg 1175</strain>
        <tissue evidence="11">Leaf</tissue>
    </source>
</reference>
<dbReference type="PROSITE" id="PS51032">
    <property type="entry name" value="AP2_ERF"/>
    <property type="match status" value="1"/>
</dbReference>
<feature type="compositionally biased region" description="Basic and acidic residues" evidence="9">
    <location>
        <begin position="118"/>
        <end position="131"/>
    </location>
</feature>
<protein>
    <recommendedName>
        <fullName evidence="10">AP2/ERF domain-containing protein</fullName>
    </recommendedName>
</protein>
<keyword evidence="4" id="KW-0238">DNA-binding</keyword>